<keyword evidence="3 8" id="KW-0819">tRNA processing</keyword>
<protein>
    <recommendedName>
        <fullName evidence="8">tRNA-specific adenosine deaminase</fullName>
        <ecNumber evidence="8">3.5.4.33</ecNumber>
    </recommendedName>
</protein>
<reference evidence="11" key="1">
    <citation type="journal article" date="2019" name="Int. J. Syst. Evol. Microbiol.">
        <title>The Global Catalogue of Microorganisms (GCM) 10K type strain sequencing project: providing services to taxonomists for standard genome sequencing and annotation.</title>
        <authorList>
            <consortium name="The Broad Institute Genomics Platform"/>
            <consortium name="The Broad Institute Genome Sequencing Center for Infectious Disease"/>
            <person name="Wu L."/>
            <person name="Ma J."/>
        </authorList>
    </citation>
    <scope>NUCLEOTIDE SEQUENCE [LARGE SCALE GENOMIC DNA]</scope>
    <source>
        <strain evidence="11">CCM 8897</strain>
    </source>
</reference>
<dbReference type="SUPFAM" id="SSF53927">
    <property type="entry name" value="Cytidine deaminase-like"/>
    <property type="match status" value="1"/>
</dbReference>
<dbReference type="Pfam" id="PF14437">
    <property type="entry name" value="MafB19-deam"/>
    <property type="match status" value="1"/>
</dbReference>
<dbReference type="HAMAP" id="MF_00972">
    <property type="entry name" value="tRNA_aden_deaminase"/>
    <property type="match status" value="1"/>
</dbReference>
<dbReference type="PROSITE" id="PS00903">
    <property type="entry name" value="CYT_DCMP_DEAMINASES_1"/>
    <property type="match status" value="1"/>
</dbReference>
<dbReference type="Gene3D" id="3.40.140.10">
    <property type="entry name" value="Cytidine Deaminase, domain 2"/>
    <property type="match status" value="1"/>
</dbReference>
<evidence type="ECO:0000256" key="4">
    <source>
        <dbReference type="ARBA" id="ARBA00022723"/>
    </source>
</evidence>
<comment type="subunit">
    <text evidence="2 8">Homodimer.</text>
</comment>
<dbReference type="CDD" id="cd01285">
    <property type="entry name" value="nucleoside_deaminase"/>
    <property type="match status" value="1"/>
</dbReference>
<dbReference type="EMBL" id="JBHSSM010000004">
    <property type="protein sequence ID" value="MFC6314062.1"/>
    <property type="molecule type" value="Genomic_DNA"/>
</dbReference>
<evidence type="ECO:0000256" key="1">
    <source>
        <dbReference type="ARBA" id="ARBA00010669"/>
    </source>
</evidence>
<evidence type="ECO:0000256" key="3">
    <source>
        <dbReference type="ARBA" id="ARBA00022694"/>
    </source>
</evidence>
<feature type="binding site" evidence="8">
    <location>
        <position position="76"/>
    </location>
    <ligand>
        <name>Zn(2+)</name>
        <dbReference type="ChEBI" id="CHEBI:29105"/>
        <note>catalytic</note>
    </ligand>
</feature>
<comment type="catalytic activity">
    <reaction evidence="7 8">
        <text>adenosine(34) in tRNA + H2O + H(+) = inosine(34) in tRNA + NH4(+)</text>
        <dbReference type="Rhea" id="RHEA:43168"/>
        <dbReference type="Rhea" id="RHEA-COMP:10373"/>
        <dbReference type="Rhea" id="RHEA-COMP:10374"/>
        <dbReference type="ChEBI" id="CHEBI:15377"/>
        <dbReference type="ChEBI" id="CHEBI:15378"/>
        <dbReference type="ChEBI" id="CHEBI:28938"/>
        <dbReference type="ChEBI" id="CHEBI:74411"/>
        <dbReference type="ChEBI" id="CHEBI:82852"/>
        <dbReference type="EC" id="3.5.4.33"/>
    </reaction>
</comment>
<keyword evidence="6 8" id="KW-0862">Zinc</keyword>
<dbReference type="InterPro" id="IPR002125">
    <property type="entry name" value="CMP_dCMP_dom"/>
</dbReference>
<dbReference type="EC" id="3.5.4.33" evidence="8"/>
<keyword evidence="5 8" id="KW-0378">Hydrolase</keyword>
<dbReference type="Proteomes" id="UP001596310">
    <property type="component" value="Unassembled WGS sequence"/>
</dbReference>
<evidence type="ECO:0000313" key="11">
    <source>
        <dbReference type="Proteomes" id="UP001596310"/>
    </source>
</evidence>
<sequence>MGAALVEAQTAAALGEVPIGAIIELDGQIIARAHNLREHSQDATDHAELMAIRQACQASGSWRLERCRLFVTLEPCPMCAGAIINSRIAEVYYGAPDPKAGAAGTLVDLLRDDRFNHQPQVYPDVQRAQAQALLQQFFRQIRQRQKAAKLQRRAQEAGGQAPPS</sequence>
<feature type="domain" description="CMP/dCMP-type deaminase" evidence="9">
    <location>
        <begin position="1"/>
        <end position="106"/>
    </location>
</feature>
<dbReference type="PANTHER" id="PTHR11079:SF202">
    <property type="entry name" value="TRNA-SPECIFIC ADENOSINE DEAMINASE"/>
    <property type="match status" value="1"/>
</dbReference>
<dbReference type="GO" id="GO:0052717">
    <property type="term" value="F:tRNA-specific adenosine-34 deaminase activity"/>
    <property type="evidence" value="ECO:0007669"/>
    <property type="project" value="UniProtKB-EC"/>
</dbReference>
<comment type="caution">
    <text evidence="10">The sequence shown here is derived from an EMBL/GenBank/DDBJ whole genome shotgun (WGS) entry which is preliminary data.</text>
</comment>
<dbReference type="InterPro" id="IPR058535">
    <property type="entry name" value="MafB19-deam"/>
</dbReference>
<evidence type="ECO:0000259" key="9">
    <source>
        <dbReference type="PROSITE" id="PS51747"/>
    </source>
</evidence>
<feature type="active site" description="Proton donor" evidence="8">
    <location>
        <position position="48"/>
    </location>
</feature>
<evidence type="ECO:0000256" key="2">
    <source>
        <dbReference type="ARBA" id="ARBA00011738"/>
    </source>
</evidence>
<accession>A0ABW1UMD1</accession>
<keyword evidence="4 8" id="KW-0479">Metal-binding</keyword>
<keyword evidence="11" id="KW-1185">Reference proteome</keyword>
<evidence type="ECO:0000256" key="7">
    <source>
        <dbReference type="ARBA" id="ARBA00048045"/>
    </source>
</evidence>
<dbReference type="PANTHER" id="PTHR11079">
    <property type="entry name" value="CYTOSINE DEAMINASE FAMILY MEMBER"/>
    <property type="match status" value="1"/>
</dbReference>
<dbReference type="InterPro" id="IPR016193">
    <property type="entry name" value="Cytidine_deaminase-like"/>
</dbReference>
<comment type="function">
    <text evidence="8">Catalyzes the deamination of adenosine to inosine at the wobble position 34 of tRNA(Arg2).</text>
</comment>
<comment type="similarity">
    <text evidence="1">Belongs to the cytidine and deoxycytidylate deaminase family. ADAT2 subfamily.</text>
</comment>
<evidence type="ECO:0000256" key="5">
    <source>
        <dbReference type="ARBA" id="ARBA00022801"/>
    </source>
</evidence>
<organism evidence="10 11">
    <name type="scientific">Lapidilactobacillus achengensis</name>
    <dbReference type="NCBI Taxonomy" id="2486000"/>
    <lineage>
        <taxon>Bacteria</taxon>
        <taxon>Bacillati</taxon>
        <taxon>Bacillota</taxon>
        <taxon>Bacilli</taxon>
        <taxon>Lactobacillales</taxon>
        <taxon>Lactobacillaceae</taxon>
        <taxon>Lapidilactobacillus</taxon>
    </lineage>
</organism>
<evidence type="ECO:0000313" key="10">
    <source>
        <dbReference type="EMBL" id="MFC6314062.1"/>
    </source>
</evidence>
<evidence type="ECO:0000256" key="6">
    <source>
        <dbReference type="ARBA" id="ARBA00022833"/>
    </source>
</evidence>
<dbReference type="PROSITE" id="PS51747">
    <property type="entry name" value="CYT_DCMP_DEAMINASES_2"/>
    <property type="match status" value="1"/>
</dbReference>
<feature type="binding site" evidence="8">
    <location>
        <position position="79"/>
    </location>
    <ligand>
        <name>Zn(2+)</name>
        <dbReference type="ChEBI" id="CHEBI:29105"/>
        <note>catalytic</note>
    </ligand>
</feature>
<dbReference type="InterPro" id="IPR028883">
    <property type="entry name" value="tRNA_aden_deaminase"/>
</dbReference>
<proteinExistence type="inferred from homology"/>
<feature type="binding site" evidence="8">
    <location>
        <position position="46"/>
    </location>
    <ligand>
        <name>Zn(2+)</name>
        <dbReference type="ChEBI" id="CHEBI:29105"/>
        <note>catalytic</note>
    </ligand>
</feature>
<comment type="cofactor">
    <cofactor evidence="8">
        <name>Zn(2+)</name>
        <dbReference type="ChEBI" id="CHEBI:29105"/>
    </cofactor>
    <text evidence="8">Binds 1 zinc ion per subunit.</text>
</comment>
<gene>
    <name evidence="8" type="primary">tadA</name>
    <name evidence="10" type="ORF">ACFQHW_00565</name>
</gene>
<dbReference type="InterPro" id="IPR016192">
    <property type="entry name" value="APOBEC/CMP_deaminase_Zn-bd"/>
</dbReference>
<evidence type="ECO:0000256" key="8">
    <source>
        <dbReference type="HAMAP-Rule" id="MF_00972"/>
    </source>
</evidence>
<name>A0ABW1UMD1_9LACO</name>
<dbReference type="RefSeq" id="WP_125599006.1">
    <property type="nucleotide sequence ID" value="NZ_JBHSSM010000004.1"/>
</dbReference>